<dbReference type="EMBL" id="BMJJ01000005">
    <property type="protein sequence ID" value="GGD19858.1"/>
    <property type="molecule type" value="Genomic_DNA"/>
</dbReference>
<evidence type="ECO:0000313" key="2">
    <source>
        <dbReference type="EMBL" id="GGD19858.1"/>
    </source>
</evidence>
<comment type="caution">
    <text evidence="2">The sequence shown here is derived from an EMBL/GenBank/DDBJ whole genome shotgun (WGS) entry which is preliminary data.</text>
</comment>
<protein>
    <submittedName>
        <fullName evidence="2">Uncharacterized protein</fullName>
    </submittedName>
</protein>
<keyword evidence="1" id="KW-0812">Transmembrane</keyword>
<dbReference type="Proteomes" id="UP000613160">
    <property type="component" value="Unassembled WGS sequence"/>
</dbReference>
<keyword evidence="1" id="KW-1133">Transmembrane helix</keyword>
<proteinExistence type="predicted"/>
<sequence>MRSHLEYWPSPPRPNRGSLVKDLCALAAVFMMVAGIGAASLAALDHDLTVAARGDRL</sequence>
<dbReference type="AlphaFoldDB" id="A0A916XYK2"/>
<name>A0A916XYK2_9HYPH</name>
<keyword evidence="1" id="KW-0472">Membrane</keyword>
<evidence type="ECO:0000256" key="1">
    <source>
        <dbReference type="SAM" id="Phobius"/>
    </source>
</evidence>
<accession>A0A916XYK2</accession>
<feature type="transmembrane region" description="Helical" evidence="1">
    <location>
        <begin position="23"/>
        <end position="44"/>
    </location>
</feature>
<organism evidence="2 3">
    <name type="scientific">Aureimonas glaciei</name>
    <dbReference type="NCBI Taxonomy" id="1776957"/>
    <lineage>
        <taxon>Bacteria</taxon>
        <taxon>Pseudomonadati</taxon>
        <taxon>Pseudomonadota</taxon>
        <taxon>Alphaproteobacteria</taxon>
        <taxon>Hyphomicrobiales</taxon>
        <taxon>Aurantimonadaceae</taxon>
        <taxon>Aureimonas</taxon>
    </lineage>
</organism>
<keyword evidence="3" id="KW-1185">Reference proteome</keyword>
<reference evidence="2" key="2">
    <citation type="submission" date="2020-09" db="EMBL/GenBank/DDBJ databases">
        <authorList>
            <person name="Sun Q."/>
            <person name="Zhou Y."/>
        </authorList>
    </citation>
    <scope>NUCLEOTIDE SEQUENCE</scope>
    <source>
        <strain evidence="2">CGMCC 1.15493</strain>
    </source>
</reference>
<evidence type="ECO:0000313" key="3">
    <source>
        <dbReference type="Proteomes" id="UP000613160"/>
    </source>
</evidence>
<dbReference type="RefSeq" id="WP_188850811.1">
    <property type="nucleotide sequence ID" value="NZ_BMJJ01000005.1"/>
</dbReference>
<gene>
    <name evidence="2" type="ORF">GCM10011335_23460</name>
</gene>
<reference evidence="2" key="1">
    <citation type="journal article" date="2014" name="Int. J. Syst. Evol. Microbiol.">
        <title>Complete genome sequence of Corynebacterium casei LMG S-19264T (=DSM 44701T), isolated from a smear-ripened cheese.</title>
        <authorList>
            <consortium name="US DOE Joint Genome Institute (JGI-PGF)"/>
            <person name="Walter F."/>
            <person name="Albersmeier A."/>
            <person name="Kalinowski J."/>
            <person name="Ruckert C."/>
        </authorList>
    </citation>
    <scope>NUCLEOTIDE SEQUENCE</scope>
    <source>
        <strain evidence="2">CGMCC 1.15493</strain>
    </source>
</reference>